<comment type="caution">
    <text evidence="2">The sequence shown here is derived from an EMBL/GenBank/DDBJ whole genome shotgun (WGS) entry which is preliminary data.</text>
</comment>
<feature type="region of interest" description="Disordered" evidence="1">
    <location>
        <begin position="107"/>
        <end position="130"/>
    </location>
</feature>
<accession>A0A8H6LV30</accession>
<organism evidence="2 3">
    <name type="scientific">Ephemerocybe angulata</name>
    <dbReference type="NCBI Taxonomy" id="980116"/>
    <lineage>
        <taxon>Eukaryota</taxon>
        <taxon>Fungi</taxon>
        <taxon>Dikarya</taxon>
        <taxon>Basidiomycota</taxon>
        <taxon>Agaricomycotina</taxon>
        <taxon>Agaricomycetes</taxon>
        <taxon>Agaricomycetidae</taxon>
        <taxon>Agaricales</taxon>
        <taxon>Agaricineae</taxon>
        <taxon>Psathyrellaceae</taxon>
        <taxon>Ephemerocybe</taxon>
    </lineage>
</organism>
<dbReference type="AlphaFoldDB" id="A0A8H6LV30"/>
<evidence type="ECO:0000313" key="2">
    <source>
        <dbReference type="EMBL" id="KAF6743780.1"/>
    </source>
</evidence>
<evidence type="ECO:0000313" key="3">
    <source>
        <dbReference type="Proteomes" id="UP000521943"/>
    </source>
</evidence>
<reference evidence="2 3" key="1">
    <citation type="submission" date="2020-07" db="EMBL/GenBank/DDBJ databases">
        <title>Comparative genomics of pyrophilous fungi reveals a link between fire events and developmental genes.</title>
        <authorList>
            <consortium name="DOE Joint Genome Institute"/>
            <person name="Steindorff A.S."/>
            <person name="Carver A."/>
            <person name="Calhoun S."/>
            <person name="Stillman K."/>
            <person name="Liu H."/>
            <person name="Lipzen A."/>
            <person name="Pangilinan J."/>
            <person name="Labutti K."/>
            <person name="Bruns T.D."/>
            <person name="Grigoriev I.V."/>
        </authorList>
    </citation>
    <scope>NUCLEOTIDE SEQUENCE [LARGE SCALE GENOMIC DNA]</scope>
    <source>
        <strain evidence="2 3">CBS 144469</strain>
    </source>
</reference>
<protein>
    <submittedName>
        <fullName evidence="2">Uncharacterized protein</fullName>
    </submittedName>
</protein>
<dbReference type="EMBL" id="JACGCI010000136">
    <property type="protein sequence ID" value="KAF6743780.1"/>
    <property type="molecule type" value="Genomic_DNA"/>
</dbReference>
<proteinExistence type="predicted"/>
<sequence length="267" mass="28701">MLGAVGTWDDAKKALYFGYNPWELGSIERSRNDIRRLAHPRTRPSNTQHPAMMGEFEIDDSEVGLGPGTPRPTPGHAASLPTLLLRPLLSQLSLRIPLPRVLHELHTLPRSPSSASPRPPTGRGGAHSHATHGVEAPALSAACASSKRRRAPCVSASPCIPGVKPECDVERLCTSRRAPCPDFPPKSAHAVASSLPPDGRWSESGWNESELTNIDGERSFAAHGVTFRRRVADDQQRAQNGFGGMVSAVGCGRLCAPDRVEEASLRP</sequence>
<gene>
    <name evidence="2" type="ORF">DFP72DRAFT_1079599</name>
</gene>
<keyword evidence="3" id="KW-1185">Reference proteome</keyword>
<name>A0A8H6LV30_9AGAR</name>
<evidence type="ECO:0000256" key="1">
    <source>
        <dbReference type="SAM" id="MobiDB-lite"/>
    </source>
</evidence>
<dbReference type="Proteomes" id="UP000521943">
    <property type="component" value="Unassembled WGS sequence"/>
</dbReference>